<name>A0A9Q0H6S5_9MAGN</name>
<keyword evidence="5" id="KW-1185">Reference proteome</keyword>
<dbReference type="InterPro" id="IPR036305">
    <property type="entry name" value="RGS_sf"/>
</dbReference>
<proteinExistence type="predicted"/>
<feature type="transmembrane region" description="Helical" evidence="2">
    <location>
        <begin position="251"/>
        <end position="272"/>
    </location>
</feature>
<dbReference type="SMART" id="SM00315">
    <property type="entry name" value="RGS"/>
    <property type="match status" value="1"/>
</dbReference>
<dbReference type="PANTHER" id="PTHR10845:SF192">
    <property type="entry name" value="DOUBLE HIT, ISOFORM B"/>
    <property type="match status" value="1"/>
</dbReference>
<feature type="transmembrane region" description="Helical" evidence="2">
    <location>
        <begin position="184"/>
        <end position="203"/>
    </location>
</feature>
<dbReference type="Gene3D" id="1.10.167.10">
    <property type="entry name" value="Regulator of G-protein Signalling 4, domain 2"/>
    <property type="match status" value="1"/>
</dbReference>
<feature type="transmembrane region" description="Helical" evidence="2">
    <location>
        <begin position="215"/>
        <end position="239"/>
    </location>
</feature>
<protein>
    <recommendedName>
        <fullName evidence="3">RGS domain-containing protein</fullName>
    </recommendedName>
</protein>
<dbReference type="PROSITE" id="PS50132">
    <property type="entry name" value="RGS"/>
    <property type="match status" value="1"/>
</dbReference>
<feature type="transmembrane region" description="Helical" evidence="2">
    <location>
        <begin position="143"/>
        <end position="164"/>
    </location>
</feature>
<evidence type="ECO:0000313" key="4">
    <source>
        <dbReference type="EMBL" id="KAJ4959651.1"/>
    </source>
</evidence>
<feature type="domain" description="RGS" evidence="3">
    <location>
        <begin position="353"/>
        <end position="471"/>
    </location>
</feature>
<sequence>MGRPCRLYGKSLPPSCVTFSIIGSGSQPFIQRLLEKKDLVTLWWTLRGRNILIVTLNVEMADCAVEGGCPSDYIAVAFSVLAMIMLLTRSILPFVVHKVPRTKGSGFWLLIIQIFGSFNLLLSIVISVIFLKFKRRNWWQSCYIWAVWFEGPLGFGLLMSCRIVQAYHLYHLFVKRHLPPIRSFILLPVILLPWIANAALIHARKPLNTRCHMRGWWTIPVVCLHILYVTALVGITWALQHIEFRFHEFKDLLLGIIVSIASVGIWVIAYIMNEVHEDMPWLEVASRFLLLVTASILVLAFFSMSISQPLLSQVSLRRRQPQEFQTMGQALGIPDSGLLLQSGHTSEIDLNEPLEKLLLNRRFRQSFMAFADSCLAGESVHFYDEVHELSKITVVDPVRRVYMARHIIEKYIDAGAAMEVNISHRTRQDILNTSDLVDPDLFSVAVNELVQLMKMNLVKDYWSSIFFMKFKVESQTKSEDHELMEQMIGWDRSPRVSSVHAADDPFRQEHPSNDSGC</sequence>
<dbReference type="SUPFAM" id="SSF48097">
    <property type="entry name" value="Regulator of G-protein signaling, RGS"/>
    <property type="match status" value="1"/>
</dbReference>
<evidence type="ECO:0000259" key="3">
    <source>
        <dbReference type="PROSITE" id="PS50132"/>
    </source>
</evidence>
<feature type="region of interest" description="Disordered" evidence="1">
    <location>
        <begin position="494"/>
        <end position="517"/>
    </location>
</feature>
<keyword evidence="2" id="KW-0812">Transmembrane</keyword>
<dbReference type="Proteomes" id="UP001141806">
    <property type="component" value="Unassembled WGS sequence"/>
</dbReference>
<evidence type="ECO:0000256" key="2">
    <source>
        <dbReference type="SAM" id="Phobius"/>
    </source>
</evidence>
<evidence type="ECO:0000313" key="5">
    <source>
        <dbReference type="Proteomes" id="UP001141806"/>
    </source>
</evidence>
<evidence type="ECO:0000256" key="1">
    <source>
        <dbReference type="SAM" id="MobiDB-lite"/>
    </source>
</evidence>
<feature type="transmembrane region" description="Helical" evidence="2">
    <location>
        <begin position="73"/>
        <end position="95"/>
    </location>
</feature>
<keyword evidence="2" id="KW-1133">Transmembrane helix</keyword>
<feature type="transmembrane region" description="Helical" evidence="2">
    <location>
        <begin position="107"/>
        <end position="131"/>
    </location>
</feature>
<dbReference type="PANTHER" id="PTHR10845">
    <property type="entry name" value="REGULATOR OF G PROTEIN SIGNALING"/>
    <property type="match status" value="1"/>
</dbReference>
<comment type="caution">
    <text evidence="4">The sequence shown here is derived from an EMBL/GenBank/DDBJ whole genome shotgun (WGS) entry which is preliminary data.</text>
</comment>
<organism evidence="4 5">
    <name type="scientific">Protea cynaroides</name>
    <dbReference type="NCBI Taxonomy" id="273540"/>
    <lineage>
        <taxon>Eukaryota</taxon>
        <taxon>Viridiplantae</taxon>
        <taxon>Streptophyta</taxon>
        <taxon>Embryophyta</taxon>
        <taxon>Tracheophyta</taxon>
        <taxon>Spermatophyta</taxon>
        <taxon>Magnoliopsida</taxon>
        <taxon>Proteales</taxon>
        <taxon>Proteaceae</taxon>
        <taxon>Protea</taxon>
    </lineage>
</organism>
<dbReference type="InterPro" id="IPR044926">
    <property type="entry name" value="RGS_subdomain_2"/>
</dbReference>
<gene>
    <name evidence="4" type="ORF">NE237_019561</name>
</gene>
<dbReference type="Pfam" id="PF00615">
    <property type="entry name" value="RGS"/>
    <property type="match status" value="1"/>
</dbReference>
<accession>A0A9Q0H6S5</accession>
<reference evidence="4" key="1">
    <citation type="journal article" date="2023" name="Plant J.">
        <title>The genome of the king protea, Protea cynaroides.</title>
        <authorList>
            <person name="Chang J."/>
            <person name="Duong T.A."/>
            <person name="Schoeman C."/>
            <person name="Ma X."/>
            <person name="Roodt D."/>
            <person name="Barker N."/>
            <person name="Li Z."/>
            <person name="Van de Peer Y."/>
            <person name="Mizrachi E."/>
        </authorList>
    </citation>
    <scope>NUCLEOTIDE SEQUENCE</scope>
    <source>
        <tissue evidence="4">Young leaves</tissue>
    </source>
</reference>
<dbReference type="OrthoDB" id="196547at2759"/>
<dbReference type="AlphaFoldDB" id="A0A9Q0H6S5"/>
<feature type="transmembrane region" description="Helical" evidence="2">
    <location>
        <begin position="284"/>
        <end position="311"/>
    </location>
</feature>
<dbReference type="EMBL" id="JAMYWD010000009">
    <property type="protein sequence ID" value="KAJ4959651.1"/>
    <property type="molecule type" value="Genomic_DNA"/>
</dbReference>
<keyword evidence="2" id="KW-0472">Membrane</keyword>
<feature type="compositionally biased region" description="Basic and acidic residues" evidence="1">
    <location>
        <begin position="501"/>
        <end position="517"/>
    </location>
</feature>
<dbReference type="InterPro" id="IPR016137">
    <property type="entry name" value="RGS"/>
</dbReference>